<gene>
    <name evidence="1" type="ORF">ECRASSUSDP1_LOCUS11409</name>
</gene>
<proteinExistence type="predicted"/>
<name>A0AAD1UIJ8_EUPCR</name>
<evidence type="ECO:0000313" key="2">
    <source>
        <dbReference type="Proteomes" id="UP001295684"/>
    </source>
</evidence>
<dbReference type="EMBL" id="CAMPGE010011265">
    <property type="protein sequence ID" value="CAI2370101.1"/>
    <property type="molecule type" value="Genomic_DNA"/>
</dbReference>
<dbReference type="AlphaFoldDB" id="A0AAD1UIJ8"/>
<sequence>MMQEQYSQRLDRNHAPIDRILNRISDFLLENSIDELELQLGF</sequence>
<accession>A0AAD1UIJ8</accession>
<protein>
    <submittedName>
        <fullName evidence="1">Uncharacterized protein</fullName>
    </submittedName>
</protein>
<evidence type="ECO:0000313" key="1">
    <source>
        <dbReference type="EMBL" id="CAI2370101.1"/>
    </source>
</evidence>
<dbReference type="Proteomes" id="UP001295684">
    <property type="component" value="Unassembled WGS sequence"/>
</dbReference>
<keyword evidence="2" id="KW-1185">Reference proteome</keyword>
<organism evidence="1 2">
    <name type="scientific">Euplotes crassus</name>
    <dbReference type="NCBI Taxonomy" id="5936"/>
    <lineage>
        <taxon>Eukaryota</taxon>
        <taxon>Sar</taxon>
        <taxon>Alveolata</taxon>
        <taxon>Ciliophora</taxon>
        <taxon>Intramacronucleata</taxon>
        <taxon>Spirotrichea</taxon>
        <taxon>Hypotrichia</taxon>
        <taxon>Euplotida</taxon>
        <taxon>Euplotidae</taxon>
        <taxon>Moneuplotes</taxon>
    </lineage>
</organism>
<comment type="caution">
    <text evidence="1">The sequence shown here is derived from an EMBL/GenBank/DDBJ whole genome shotgun (WGS) entry which is preliminary data.</text>
</comment>
<reference evidence="1" key="1">
    <citation type="submission" date="2023-07" db="EMBL/GenBank/DDBJ databases">
        <authorList>
            <consortium name="AG Swart"/>
            <person name="Singh M."/>
            <person name="Singh A."/>
            <person name="Seah K."/>
            <person name="Emmerich C."/>
        </authorList>
    </citation>
    <scope>NUCLEOTIDE SEQUENCE</scope>
    <source>
        <strain evidence="1">DP1</strain>
    </source>
</reference>